<gene>
    <name evidence="1" type="ORF">AAJCM20276_36370</name>
</gene>
<protein>
    <submittedName>
        <fullName evidence="1">Uncharacterized protein</fullName>
    </submittedName>
</protein>
<dbReference type="AlphaFoldDB" id="A0A6S6PNX4"/>
<evidence type="ECO:0000313" key="1">
    <source>
        <dbReference type="EMBL" id="BCI69013.1"/>
    </source>
</evidence>
<dbReference type="EMBL" id="AP023328">
    <property type="protein sequence ID" value="BCI69013.1"/>
    <property type="molecule type" value="Genomic_DNA"/>
</dbReference>
<dbReference type="Proteomes" id="UP000515220">
    <property type="component" value="Plasmid pAAJCM20276_2"/>
</dbReference>
<organism evidence="1 2">
    <name type="scientific">Acetobacter aceti</name>
    <dbReference type="NCBI Taxonomy" id="435"/>
    <lineage>
        <taxon>Bacteria</taxon>
        <taxon>Pseudomonadati</taxon>
        <taxon>Pseudomonadota</taxon>
        <taxon>Alphaproteobacteria</taxon>
        <taxon>Acetobacterales</taxon>
        <taxon>Acetobacteraceae</taxon>
        <taxon>Acetobacter</taxon>
        <taxon>Acetobacter subgen. Acetobacter</taxon>
    </lineage>
</organism>
<reference evidence="1 2" key="1">
    <citation type="submission" date="2020-07" db="EMBL/GenBank/DDBJ databases">
        <title>Complete Genome Sequence of an acetic acid bacterium, Acetobacter aceti JCM20276.</title>
        <authorList>
            <person name="Hirose Y."/>
            <person name="Mihara H."/>
        </authorList>
    </citation>
    <scope>NUCLEOTIDE SEQUENCE [LARGE SCALE GENOMIC DNA]</scope>
    <source>
        <strain evidence="1 2">JCM20276</strain>
        <plasmid evidence="1 2">pAAJCM20276_2</plasmid>
    </source>
</reference>
<name>A0A6S6PNX4_ACEAC</name>
<evidence type="ECO:0000313" key="2">
    <source>
        <dbReference type="Proteomes" id="UP000515220"/>
    </source>
</evidence>
<geneLocation type="plasmid" evidence="1 2">
    <name>pAAJCM20276_2</name>
</geneLocation>
<accession>A0A6S6PNX4</accession>
<sequence length="60" mass="6800">MAGIAEYDALVKTVMGDQKKPYSNSRAVDRRLRKISEVSDLSSKIEKIDGHDLRLLDRIP</sequence>
<keyword evidence="1" id="KW-0614">Plasmid</keyword>
<proteinExistence type="predicted"/>